<keyword evidence="2" id="KW-0812">Transmembrane</keyword>
<dbReference type="InterPro" id="IPR051209">
    <property type="entry name" value="FAD-bind_Monooxygenase_sf"/>
</dbReference>
<dbReference type="AlphaFoldDB" id="A0A4S8SHN0"/>
<accession>A0A4S8SHN0</accession>
<dbReference type="SUPFAM" id="SSF51905">
    <property type="entry name" value="FAD/NAD(P)-binding domain"/>
    <property type="match status" value="2"/>
</dbReference>
<organism evidence="3 4">
    <name type="scientific">Aureobasidium pullulans</name>
    <name type="common">Black yeast</name>
    <name type="synonym">Pullularia pullulans</name>
    <dbReference type="NCBI Taxonomy" id="5580"/>
    <lineage>
        <taxon>Eukaryota</taxon>
        <taxon>Fungi</taxon>
        <taxon>Dikarya</taxon>
        <taxon>Ascomycota</taxon>
        <taxon>Pezizomycotina</taxon>
        <taxon>Dothideomycetes</taxon>
        <taxon>Dothideomycetidae</taxon>
        <taxon>Dothideales</taxon>
        <taxon>Saccotheciaceae</taxon>
        <taxon>Aureobasidium</taxon>
    </lineage>
</organism>
<dbReference type="Proteomes" id="UP000304951">
    <property type="component" value="Unassembled WGS sequence"/>
</dbReference>
<name>A0A4S8SHN0_AURPU</name>
<keyword evidence="2" id="KW-0472">Membrane</keyword>
<keyword evidence="2" id="KW-1133">Transmembrane helix</keyword>
<keyword evidence="3" id="KW-0503">Monooxygenase</keyword>
<comment type="similarity">
    <text evidence="1">Belongs to the FAD-binding monooxygenase family.</text>
</comment>
<dbReference type="EMBL" id="QZAF01000213">
    <property type="protein sequence ID" value="THV70157.1"/>
    <property type="molecule type" value="Genomic_DNA"/>
</dbReference>
<dbReference type="GO" id="GO:0004497">
    <property type="term" value="F:monooxygenase activity"/>
    <property type="evidence" value="ECO:0007669"/>
    <property type="project" value="UniProtKB-KW"/>
</dbReference>
<dbReference type="Pfam" id="PF13450">
    <property type="entry name" value="NAD_binding_8"/>
    <property type="match status" value="1"/>
</dbReference>
<dbReference type="Gene3D" id="3.50.50.60">
    <property type="entry name" value="FAD/NAD(P)-binding domain"/>
    <property type="match status" value="3"/>
</dbReference>
<gene>
    <name evidence="3" type="ORF">D6D28_05374</name>
</gene>
<sequence length="548" mass="62375">MAAINAIIIGAGPSGIAMGHKMKHELGFEDFTIYEKLDGVGGTWRTNTYPGCGCDVHSHLYSFSFNLNPNWSKQLAEQAEILQYIEDTVDKFDLRKHVHASVECLGAKWDVQNKHWAVTFRDLTTDIVFTRTATMLISAVGGISARCMSLLIVTFSRMETFNGPIFHTARWDHSVSYKDKNIAVIGNGCSAVQVIPAIAKDAKSVKQYARSPQWYHERPNRHFSNFEKWSFRWVPFLMRLHRWNIFWSIDKQSYTYRGTDAGVKQRLKEEEEARQYIYTKAPEKYHNLLVPDFELGCKRKIADPEYLDSLNRDNVELIPEGLQRITEDGIISTSGRDDRFDIIVTATGFKVSQFLTPMDVIGANGSTLEQQWKENRGAQAYLGTFVHNFPNMAILFGPNTFPANNSALYACEVQVDYTARALVKPLLRSRAETIEVKESVENRTTNDIQLRLRNSVFSGRCTNWYIGEFGRNAASWPGLAIEFWIATLTPDRDAFIMKGGSKLWRLKSLWETFGGSWGILGMACIAAAIYARNTRDFSAILSSKLWWR</sequence>
<evidence type="ECO:0000313" key="3">
    <source>
        <dbReference type="EMBL" id="THV70157.1"/>
    </source>
</evidence>
<evidence type="ECO:0000313" key="4">
    <source>
        <dbReference type="Proteomes" id="UP000304951"/>
    </source>
</evidence>
<dbReference type="InterPro" id="IPR036188">
    <property type="entry name" value="FAD/NAD-bd_sf"/>
</dbReference>
<comment type="caution">
    <text evidence="3">The sequence shown here is derived from an EMBL/GenBank/DDBJ whole genome shotgun (WGS) entry which is preliminary data.</text>
</comment>
<feature type="transmembrane region" description="Helical" evidence="2">
    <location>
        <begin position="513"/>
        <end position="531"/>
    </location>
</feature>
<protein>
    <submittedName>
        <fullName evidence="3">Monooxygenase</fullName>
    </submittedName>
</protein>
<reference evidence="3 4" key="1">
    <citation type="submission" date="2018-10" db="EMBL/GenBank/DDBJ databases">
        <title>Fifty Aureobasidium pullulans genomes reveal a recombining polyextremotolerant generalist.</title>
        <authorList>
            <person name="Gostincar C."/>
            <person name="Turk M."/>
            <person name="Zajc J."/>
            <person name="Gunde-Cimerman N."/>
        </authorList>
    </citation>
    <scope>NUCLEOTIDE SEQUENCE [LARGE SCALE GENOMIC DNA]</scope>
    <source>
        <strain evidence="3 4">EXF-11900</strain>
    </source>
</reference>
<keyword evidence="3" id="KW-0560">Oxidoreductase</keyword>
<dbReference type="PANTHER" id="PTHR42877">
    <property type="entry name" value="L-ORNITHINE N(5)-MONOOXYGENASE-RELATED"/>
    <property type="match status" value="1"/>
</dbReference>
<evidence type="ECO:0000256" key="2">
    <source>
        <dbReference type="SAM" id="Phobius"/>
    </source>
</evidence>
<evidence type="ECO:0000256" key="1">
    <source>
        <dbReference type="ARBA" id="ARBA00010139"/>
    </source>
</evidence>
<dbReference type="PANTHER" id="PTHR42877:SF5">
    <property type="entry name" value="L-ORNITHINE N(5)-MONOOXYGENASE-RELATED"/>
    <property type="match status" value="1"/>
</dbReference>
<proteinExistence type="inferred from homology"/>